<evidence type="ECO:0000256" key="2">
    <source>
        <dbReference type="SAM" id="Phobius"/>
    </source>
</evidence>
<gene>
    <name evidence="3" type="ORF">COY98_00555</name>
</gene>
<keyword evidence="2" id="KW-1133">Transmembrane helix</keyword>
<dbReference type="Proteomes" id="UP000230732">
    <property type="component" value="Unassembled WGS sequence"/>
</dbReference>
<protein>
    <submittedName>
        <fullName evidence="3">Uncharacterized protein</fullName>
    </submittedName>
</protein>
<organism evidence="3 4">
    <name type="scientific">Candidatus Yonathbacteria bacterium CG_4_10_14_0_8_um_filter_43_17</name>
    <dbReference type="NCBI Taxonomy" id="1975099"/>
    <lineage>
        <taxon>Bacteria</taxon>
        <taxon>Candidatus Yonathiibacteriota</taxon>
    </lineage>
</organism>
<proteinExistence type="predicted"/>
<evidence type="ECO:0000256" key="1">
    <source>
        <dbReference type="SAM" id="MobiDB-lite"/>
    </source>
</evidence>
<dbReference type="AlphaFoldDB" id="A0A2M7Q6M6"/>
<accession>A0A2M7Q6M6</accession>
<sequence>MDINTNRTFENVTQGATANTPKKKFGKSSVFLVGGIFGALLVVGILYFNVPQMLRSKSPLSDQTEQMDSKVVEALVKDLGRIMILPTDETPTIFEITDPKAMIAEQPFFTGAIKGDKLLIYSSIARAIIYSPSRNLIVNVGPVTKEQSATKQGSAIEETSVDTTSASATKHR</sequence>
<dbReference type="EMBL" id="PFKX01000015">
    <property type="protein sequence ID" value="PIY58725.1"/>
    <property type="molecule type" value="Genomic_DNA"/>
</dbReference>
<keyword evidence="2" id="KW-0812">Transmembrane</keyword>
<evidence type="ECO:0000313" key="3">
    <source>
        <dbReference type="EMBL" id="PIY58725.1"/>
    </source>
</evidence>
<feature type="transmembrane region" description="Helical" evidence="2">
    <location>
        <begin position="30"/>
        <end position="50"/>
    </location>
</feature>
<comment type="caution">
    <text evidence="3">The sequence shown here is derived from an EMBL/GenBank/DDBJ whole genome shotgun (WGS) entry which is preliminary data.</text>
</comment>
<feature type="region of interest" description="Disordered" evidence="1">
    <location>
        <begin position="148"/>
        <end position="172"/>
    </location>
</feature>
<name>A0A2M7Q6M6_9BACT</name>
<keyword evidence="2" id="KW-0472">Membrane</keyword>
<reference evidence="4" key="1">
    <citation type="submission" date="2017-09" db="EMBL/GenBank/DDBJ databases">
        <title>Depth-based differentiation of microbial function through sediment-hosted aquifers and enrichment of novel symbionts in the deep terrestrial subsurface.</title>
        <authorList>
            <person name="Probst A.J."/>
            <person name="Ladd B."/>
            <person name="Jarett J.K."/>
            <person name="Geller-Mcgrath D.E."/>
            <person name="Sieber C.M.K."/>
            <person name="Emerson J.B."/>
            <person name="Anantharaman K."/>
            <person name="Thomas B.C."/>
            <person name="Malmstrom R."/>
            <person name="Stieglmeier M."/>
            <person name="Klingl A."/>
            <person name="Woyke T."/>
            <person name="Ryan C.M."/>
            <person name="Banfield J.F."/>
        </authorList>
    </citation>
    <scope>NUCLEOTIDE SEQUENCE [LARGE SCALE GENOMIC DNA]</scope>
</reference>
<feature type="compositionally biased region" description="Polar residues" evidence="1">
    <location>
        <begin position="161"/>
        <end position="172"/>
    </location>
</feature>
<evidence type="ECO:0000313" key="4">
    <source>
        <dbReference type="Proteomes" id="UP000230732"/>
    </source>
</evidence>